<evidence type="ECO:0000313" key="5">
    <source>
        <dbReference type="Proteomes" id="UP000562929"/>
    </source>
</evidence>
<comment type="similarity">
    <text evidence="1 2">Belongs to the VPS51 family.</text>
</comment>
<name>A0A8H4VE81_9HYPO</name>
<gene>
    <name evidence="4" type="ORF">GQ602_003166</name>
</gene>
<dbReference type="GO" id="GO:0042147">
    <property type="term" value="P:retrograde transport, endosome to Golgi"/>
    <property type="evidence" value="ECO:0007669"/>
    <property type="project" value="UniProtKB-UniRule"/>
</dbReference>
<dbReference type="PANTHER" id="PTHR15954">
    <property type="entry name" value="VACUOLAR PROTEIN SORTING-ASSOCIATED PROTEIN 51 HOMOLOG"/>
    <property type="match status" value="1"/>
</dbReference>
<dbReference type="PANTHER" id="PTHR15954:SF4">
    <property type="entry name" value="VACUOLAR PROTEIN SORTING-ASSOCIATED PROTEIN 51 HOMOLOG"/>
    <property type="match status" value="1"/>
</dbReference>
<dbReference type="GO" id="GO:0006869">
    <property type="term" value="P:lipid transport"/>
    <property type="evidence" value="ECO:0007669"/>
    <property type="project" value="UniProtKB-UniRule"/>
</dbReference>
<evidence type="ECO:0000313" key="4">
    <source>
        <dbReference type="EMBL" id="KAF4589277.1"/>
    </source>
</evidence>
<organism evidence="4 5">
    <name type="scientific">Ophiocordyceps camponoti-floridani</name>
    <dbReference type="NCBI Taxonomy" id="2030778"/>
    <lineage>
        <taxon>Eukaryota</taxon>
        <taxon>Fungi</taxon>
        <taxon>Dikarya</taxon>
        <taxon>Ascomycota</taxon>
        <taxon>Pezizomycotina</taxon>
        <taxon>Sordariomycetes</taxon>
        <taxon>Hypocreomycetidae</taxon>
        <taxon>Hypocreales</taxon>
        <taxon>Ophiocordycipitaceae</taxon>
        <taxon>Ophiocordyceps</taxon>
    </lineage>
</organism>
<feature type="region of interest" description="Disordered" evidence="3">
    <location>
        <begin position="1"/>
        <end position="65"/>
    </location>
</feature>
<keyword evidence="2" id="KW-0333">Golgi apparatus</keyword>
<evidence type="ECO:0000256" key="3">
    <source>
        <dbReference type="SAM" id="MobiDB-lite"/>
    </source>
</evidence>
<evidence type="ECO:0000256" key="1">
    <source>
        <dbReference type="ARBA" id="ARBA00006080"/>
    </source>
</evidence>
<dbReference type="Pfam" id="PF08700">
    <property type="entry name" value="VPS51_Exo84_N"/>
    <property type="match status" value="1"/>
</dbReference>
<dbReference type="GO" id="GO:0015031">
    <property type="term" value="P:protein transport"/>
    <property type="evidence" value="ECO:0007669"/>
    <property type="project" value="UniProtKB-UniRule"/>
</dbReference>
<accession>A0A8H4VE81</accession>
<keyword evidence="2" id="KW-0653">Protein transport</keyword>
<dbReference type="GO" id="GO:0032456">
    <property type="term" value="P:endocytic recycling"/>
    <property type="evidence" value="ECO:0007669"/>
    <property type="project" value="TreeGrafter"/>
</dbReference>
<sequence length="256" mass="28646">MSTIASPRETPRRPPESNGTSSPQPPTNKPPRSNRAALREYYNLGSPSATESPLPRIDLPDSEVPHSELDAEDFDAATYVQGLASRAGIEDLLRLYTRVVAEVRALDAEKKALVYDNYSKLISATETIRKMRASMDPLKPLASTLDPVIAQIYSQAYSMRETLRQSMPAPDSDEAKAREARARRRRTRQLAAEVLATPQRLRHLVQQGRQDEARKHWELPRRLLISWREKGVGGDDVQSCIDEGDAVFSESKGPSR</sequence>
<keyword evidence="5" id="KW-1185">Reference proteome</keyword>
<dbReference type="AlphaFoldDB" id="A0A8H4VE81"/>
<dbReference type="Proteomes" id="UP000562929">
    <property type="component" value="Unassembled WGS sequence"/>
</dbReference>
<comment type="subcellular location">
    <subcellularLocation>
        <location evidence="2">Golgi apparatus</location>
        <location evidence="2">trans-Golgi network</location>
    </subcellularLocation>
</comment>
<dbReference type="GO" id="GO:0016020">
    <property type="term" value="C:membrane"/>
    <property type="evidence" value="ECO:0007669"/>
    <property type="project" value="TreeGrafter"/>
</dbReference>
<evidence type="ECO:0000256" key="2">
    <source>
        <dbReference type="RuleBase" id="RU368010"/>
    </source>
</evidence>
<dbReference type="GO" id="GO:0005829">
    <property type="term" value="C:cytosol"/>
    <property type="evidence" value="ECO:0007669"/>
    <property type="project" value="GOC"/>
</dbReference>
<dbReference type="InterPro" id="IPR014812">
    <property type="entry name" value="Vps51"/>
</dbReference>
<comment type="function">
    <text evidence="2">Acts as component of the GARP complex that is involved in retrograde transport from early and late endosomes to the trans-Golgi network (TGN).</text>
</comment>
<dbReference type="EMBL" id="JAACLJ010000003">
    <property type="protein sequence ID" value="KAF4589277.1"/>
    <property type="molecule type" value="Genomic_DNA"/>
</dbReference>
<dbReference type="GO" id="GO:1990745">
    <property type="term" value="C:EARP complex"/>
    <property type="evidence" value="ECO:0007669"/>
    <property type="project" value="TreeGrafter"/>
</dbReference>
<proteinExistence type="inferred from homology"/>
<dbReference type="OrthoDB" id="203678at2759"/>
<feature type="region of interest" description="Disordered" evidence="3">
    <location>
        <begin position="233"/>
        <end position="256"/>
    </location>
</feature>
<dbReference type="GO" id="GO:0007030">
    <property type="term" value="P:Golgi organization"/>
    <property type="evidence" value="ECO:0007669"/>
    <property type="project" value="UniProtKB-UniRule"/>
</dbReference>
<reference evidence="4 5" key="1">
    <citation type="journal article" date="2020" name="G3 (Bethesda)">
        <title>Genetic Underpinnings of Host Manipulation by Ophiocordyceps as Revealed by Comparative Transcriptomics.</title>
        <authorList>
            <person name="Will I."/>
            <person name="Das B."/>
            <person name="Trinh T."/>
            <person name="Brachmann A."/>
            <person name="Ohm R.A."/>
            <person name="de Bekker C."/>
        </authorList>
    </citation>
    <scope>NUCLEOTIDE SEQUENCE [LARGE SCALE GENOMIC DNA]</scope>
    <source>
        <strain evidence="4 5">EC05</strain>
    </source>
</reference>
<keyword evidence="2" id="KW-0813">Transport</keyword>
<keyword evidence="2" id="KW-0445">Lipid transport</keyword>
<dbReference type="GO" id="GO:0048193">
    <property type="term" value="P:Golgi vesicle transport"/>
    <property type="evidence" value="ECO:0007669"/>
    <property type="project" value="TreeGrafter"/>
</dbReference>
<protein>
    <recommendedName>
        <fullName evidence="2">Vacuolar protein sorting-associated protein 51 homolog</fullName>
    </recommendedName>
</protein>
<comment type="subunit">
    <text evidence="2">Component of the Golgi-associated retrograde protein (GARP) complex.</text>
</comment>
<dbReference type="GO" id="GO:0000938">
    <property type="term" value="C:GARP complex"/>
    <property type="evidence" value="ECO:0007669"/>
    <property type="project" value="UniProtKB-UniRule"/>
</dbReference>
<comment type="caution">
    <text evidence="4">The sequence shown here is derived from an EMBL/GenBank/DDBJ whole genome shotgun (WGS) entry which is preliminary data.</text>
</comment>